<dbReference type="Gene3D" id="3.90.1580.10">
    <property type="entry name" value="paralog of FGE (formylglycine-generating enzyme)"/>
    <property type="match status" value="1"/>
</dbReference>
<feature type="region of interest" description="Disordered" evidence="2">
    <location>
        <begin position="869"/>
        <end position="888"/>
    </location>
</feature>
<dbReference type="Gene3D" id="3.40.50.300">
    <property type="entry name" value="P-loop containing nucleotide triphosphate hydrolases"/>
    <property type="match status" value="1"/>
</dbReference>
<feature type="domain" description="NACHT" evidence="4">
    <location>
        <begin position="171"/>
        <end position="300"/>
    </location>
</feature>
<dbReference type="InterPro" id="IPR003593">
    <property type="entry name" value="AAA+_ATPase"/>
</dbReference>
<dbReference type="GO" id="GO:0016780">
    <property type="term" value="F:phosphotransferase activity, for other substituted phosphate groups"/>
    <property type="evidence" value="ECO:0007669"/>
    <property type="project" value="TreeGrafter"/>
</dbReference>
<accession>A0A1J4P7M1</accession>
<keyword evidence="6" id="KW-1185">Reference proteome</keyword>
<keyword evidence="3" id="KW-1133">Transmembrane helix</keyword>
<dbReference type="InterPro" id="IPR016187">
    <property type="entry name" value="CTDL_fold"/>
</dbReference>
<protein>
    <recommendedName>
        <fullName evidence="4">NACHT domain-containing protein</fullName>
    </recommendedName>
</protein>
<proteinExistence type="inferred from homology"/>
<comment type="caution">
    <text evidence="5">The sequence shown here is derived from an EMBL/GenBank/DDBJ whole genome shotgun (WGS) entry which is preliminary data.</text>
</comment>
<dbReference type="PANTHER" id="PTHR30576:SF10">
    <property type="entry name" value="SLL5057 PROTEIN"/>
    <property type="match status" value="1"/>
</dbReference>
<dbReference type="SUPFAM" id="SSF52540">
    <property type="entry name" value="P-loop containing nucleoside triphosphate hydrolases"/>
    <property type="match status" value="1"/>
</dbReference>
<evidence type="ECO:0000259" key="4">
    <source>
        <dbReference type="PROSITE" id="PS50837"/>
    </source>
</evidence>
<dbReference type="InterPro" id="IPR003362">
    <property type="entry name" value="Bact_transf"/>
</dbReference>
<comment type="similarity">
    <text evidence="1">Belongs to the bacterial sugar transferase family.</text>
</comment>
<feature type="transmembrane region" description="Helical" evidence="3">
    <location>
        <begin position="12"/>
        <end position="32"/>
    </location>
</feature>
<organism evidence="5 6">
    <name type="scientific">Streptomyces mangrovisoli</name>
    <dbReference type="NCBI Taxonomy" id="1428628"/>
    <lineage>
        <taxon>Bacteria</taxon>
        <taxon>Bacillati</taxon>
        <taxon>Actinomycetota</taxon>
        <taxon>Actinomycetes</taxon>
        <taxon>Kitasatosporales</taxon>
        <taxon>Streptomycetaceae</taxon>
        <taxon>Streptomyces</taxon>
    </lineage>
</organism>
<dbReference type="InterPro" id="IPR042095">
    <property type="entry name" value="SUMF_sf"/>
</dbReference>
<evidence type="ECO:0000313" key="6">
    <source>
        <dbReference type="Proteomes" id="UP000034196"/>
    </source>
</evidence>
<dbReference type="InterPro" id="IPR027417">
    <property type="entry name" value="P-loop_NTPase"/>
</dbReference>
<keyword evidence="3" id="KW-0812">Transmembrane</keyword>
<dbReference type="PROSITE" id="PS50837">
    <property type="entry name" value="NACHT"/>
    <property type="match status" value="1"/>
</dbReference>
<dbReference type="PANTHER" id="PTHR30576">
    <property type="entry name" value="COLANIC BIOSYNTHESIS UDP-GLUCOSE LIPID CARRIER TRANSFERASE"/>
    <property type="match status" value="1"/>
</dbReference>
<evidence type="ECO:0000313" key="5">
    <source>
        <dbReference type="EMBL" id="OIJ69756.1"/>
    </source>
</evidence>
<dbReference type="InterPro" id="IPR007111">
    <property type="entry name" value="NACHT_NTPase"/>
</dbReference>
<reference evidence="5" key="1">
    <citation type="submission" date="2016-10" db="EMBL/GenBank/DDBJ databases">
        <title>Genome sequence of Streptomyces mangrovisoli MUSC 149.</title>
        <authorList>
            <person name="Lee L.-H."/>
            <person name="Ser H.-L."/>
        </authorList>
    </citation>
    <scope>NUCLEOTIDE SEQUENCE [LARGE SCALE GENOMIC DNA]</scope>
    <source>
        <strain evidence="5">MUSC 149</strain>
    </source>
</reference>
<name>A0A1J4P7M1_9ACTN</name>
<dbReference type="AlphaFoldDB" id="A0A1J4P7M1"/>
<dbReference type="Proteomes" id="UP000034196">
    <property type="component" value="Unassembled WGS sequence"/>
</dbReference>
<keyword evidence="3" id="KW-0472">Membrane</keyword>
<evidence type="ECO:0000256" key="1">
    <source>
        <dbReference type="ARBA" id="ARBA00006464"/>
    </source>
</evidence>
<dbReference type="Pfam" id="PF05729">
    <property type="entry name" value="NACHT"/>
    <property type="match status" value="1"/>
</dbReference>
<dbReference type="SUPFAM" id="SSF56436">
    <property type="entry name" value="C-type lectin-like"/>
    <property type="match status" value="1"/>
</dbReference>
<dbReference type="OrthoDB" id="135105at2"/>
<gene>
    <name evidence="5" type="ORF">WN71_000780</name>
</gene>
<dbReference type="EMBL" id="LAVA02000002">
    <property type="protein sequence ID" value="OIJ69756.1"/>
    <property type="molecule type" value="Genomic_DNA"/>
</dbReference>
<sequence length="1154" mass="128079">MGGESAWLRKVWQGGLLALASVGIPAAALGKSARLRERMHEHPLLALGLLVLYELVVAGAAFIGAVVRDLRERWVKRAADSVDLWARRRLSPYTRHFLKYVRAATRYMDVKGLSTAGEFTLEMQDVLVSLSLVPTAVHVLTPDPVRRHAAEVSGREQTVWYWLRRARREGTVLAVIGPPGSGKTTLLRHVAFRLATGGRAARSTDLPGMIPLLVNLREHQRWFAEEAGTLPDLLRRCLTQLEQAEPPSWVETNLRAGHMLLLFDGMDELPDDTARVSVANWIEEQSAAWSGNQFVLTSRPFGYRSRPLAGATVVEVQPLSTRQITLFAEQWYRAIAIRSHGADNDSSRLAARVGAAELLSRLEENPSLYELTANPLLLTMVANVHHYRGALPGSRTELYSEICEVFLGKRHEARGVAVDMPGRRKRAVLRALAHTMMCRRLAELPVAEAVQVIGPGLSRVADAVEPEDFLRSVEGSSGLLVEKEHGVYAFAHLTLQEYLAAEHIREEQLQGQLLSCLDQPWWRETVHLYCAMADATAIVDACLGQASDPAMLALAAQCIAESQQVDEASRDAVTRLMSPADARENPTSRRVAAQARLRLRAAQDIAIGRNTFVGLPVTWLEYQYFLDARAEDGECLVPDHWDDRIYPPGQDDEPAVGLRYEDAARFCEWLTVQAGSVSWYRPPRISEIDAVLERDVPGFSRHAFWTGTRSPRQDDGRFWPLHRRSSALAPRAAYPPVPLPAGRQAAVRAASARELAMAGAGASLLDLAHRTATYDPCDIGALVPDVALAAALARERWDVDARDTTARRLREELSDLLADVARRTEACFDRREWAQRRTPQAVARREECRIDVLRAAQLATELHTAVTGKDRLPPKHQMPRPTRRMPLPSRSPAVVVSVLAHALAEIHHEMLAVEVRLRGEALPTEALVYRRGVGSDRQDRGEPAPAVASAGRARVWPVLKPWADRCTALLLLLVFAPLILVTACAVKADSAGPLLYRQRRVGLNGRTFMLFKFRTMVVSADRQMRERLAALDNDDGLLFKIRRDPRITRVGSVLRRYSVDELPQLLNVLRGEMSMVGPRPALPEEVAVYDSNVLGRLAVKPGLTGLWQISGRSDLPYNEAVRLDLEYVDHQSARLDLVILARTLGAVLSGQGAY</sequence>
<evidence type="ECO:0000256" key="2">
    <source>
        <dbReference type="SAM" id="MobiDB-lite"/>
    </source>
</evidence>
<dbReference type="Pfam" id="PF02397">
    <property type="entry name" value="Bac_transf"/>
    <property type="match status" value="1"/>
</dbReference>
<feature type="transmembrane region" description="Helical" evidence="3">
    <location>
        <begin position="44"/>
        <end position="67"/>
    </location>
</feature>
<dbReference type="SMART" id="SM00382">
    <property type="entry name" value="AAA"/>
    <property type="match status" value="1"/>
</dbReference>
<evidence type="ECO:0000256" key="3">
    <source>
        <dbReference type="SAM" id="Phobius"/>
    </source>
</evidence>